<evidence type="ECO:0000256" key="1">
    <source>
        <dbReference type="ARBA" id="ARBA00005417"/>
    </source>
</evidence>
<evidence type="ECO:0000313" key="10">
    <source>
        <dbReference type="Proteomes" id="UP000325785"/>
    </source>
</evidence>
<sequence>MTEQAKSPVLEIENLTADYNGNRALTVNRLALHEQELMGVVGANGAGKSTLVGAILNWSRGAPRVSGRVVLDGEDLSRLDTTQRVKKGLLLIPESQLIFHTMSVADNLAHHASEAEAAGRHIYSLNDIYDLFPNLANRREHLGGQLSGGERQMLGIARALRLAPRVLLLDEPSIGLAPKLVSTVLKTIRQLADNGLTVLLIEQNVKAAIEVVDKVALIERGRILAEGTATEMRDDPRIAEAYLGGQAP</sequence>
<dbReference type="InterPro" id="IPR017871">
    <property type="entry name" value="ABC_transporter-like_CS"/>
</dbReference>
<evidence type="ECO:0000256" key="2">
    <source>
        <dbReference type="ARBA" id="ARBA00022448"/>
    </source>
</evidence>
<dbReference type="PATRIC" id="fig|540747.5.peg.3912"/>
<gene>
    <name evidence="8" type="primary">livF_7</name>
    <name evidence="8" type="ORF">RIdsm_01473</name>
    <name evidence="7" type="ORF">XM52_07700</name>
</gene>
<keyword evidence="3" id="KW-0547">Nucleotide-binding</keyword>
<evidence type="ECO:0000313" key="7">
    <source>
        <dbReference type="EMBL" id="KRS18646.1"/>
    </source>
</evidence>
<dbReference type="Proteomes" id="UP000325785">
    <property type="component" value="Chromosome"/>
</dbReference>
<dbReference type="Proteomes" id="UP000051401">
    <property type="component" value="Unassembled WGS sequence"/>
</dbReference>
<keyword evidence="2" id="KW-0813">Transport</keyword>
<dbReference type="SUPFAM" id="SSF52540">
    <property type="entry name" value="P-loop containing nucleoside triphosphate hydrolases"/>
    <property type="match status" value="1"/>
</dbReference>
<dbReference type="STRING" id="540747.SAMN04488031_10473"/>
<dbReference type="SMART" id="SM00382">
    <property type="entry name" value="AAA"/>
    <property type="match status" value="1"/>
</dbReference>
<dbReference type="GO" id="GO:0016887">
    <property type="term" value="F:ATP hydrolysis activity"/>
    <property type="evidence" value="ECO:0007669"/>
    <property type="project" value="InterPro"/>
</dbReference>
<evidence type="ECO:0000256" key="3">
    <source>
        <dbReference type="ARBA" id="ARBA00022741"/>
    </source>
</evidence>
<dbReference type="GO" id="GO:0015658">
    <property type="term" value="F:branched-chain amino acid transmembrane transporter activity"/>
    <property type="evidence" value="ECO:0007669"/>
    <property type="project" value="TreeGrafter"/>
</dbReference>
<proteinExistence type="inferred from homology"/>
<feature type="domain" description="ABC transporter" evidence="6">
    <location>
        <begin position="10"/>
        <end position="245"/>
    </location>
</feature>
<dbReference type="EMBL" id="CP031598">
    <property type="protein sequence ID" value="QEW25686.1"/>
    <property type="molecule type" value="Genomic_DNA"/>
</dbReference>
<dbReference type="InterPro" id="IPR027417">
    <property type="entry name" value="P-loop_NTPase"/>
</dbReference>
<accession>A0A0T5PBL4</accession>
<evidence type="ECO:0000256" key="5">
    <source>
        <dbReference type="ARBA" id="ARBA00022970"/>
    </source>
</evidence>
<keyword evidence="4 7" id="KW-0067">ATP-binding</keyword>
<dbReference type="OrthoDB" id="9806149at2"/>
<name>A0A0T5PBL4_9RHOB</name>
<organism evidence="7 9">
    <name type="scientific">Roseovarius indicus</name>
    <dbReference type="NCBI Taxonomy" id="540747"/>
    <lineage>
        <taxon>Bacteria</taxon>
        <taxon>Pseudomonadati</taxon>
        <taxon>Pseudomonadota</taxon>
        <taxon>Alphaproteobacteria</taxon>
        <taxon>Rhodobacterales</taxon>
        <taxon>Roseobacteraceae</taxon>
        <taxon>Roseovarius</taxon>
    </lineage>
</organism>
<comment type="similarity">
    <text evidence="1">Belongs to the ABC transporter superfamily.</text>
</comment>
<dbReference type="AlphaFoldDB" id="A0A0T5PBL4"/>
<dbReference type="PROSITE" id="PS00211">
    <property type="entry name" value="ABC_TRANSPORTER_1"/>
    <property type="match status" value="1"/>
</dbReference>
<evidence type="ECO:0000256" key="4">
    <source>
        <dbReference type="ARBA" id="ARBA00022840"/>
    </source>
</evidence>
<dbReference type="InterPro" id="IPR003593">
    <property type="entry name" value="AAA+_ATPase"/>
</dbReference>
<dbReference type="PANTHER" id="PTHR43820:SF4">
    <property type="entry name" value="HIGH-AFFINITY BRANCHED-CHAIN AMINO ACID TRANSPORT ATP-BINDING PROTEIN LIVF"/>
    <property type="match status" value="1"/>
</dbReference>
<dbReference type="InterPro" id="IPR052156">
    <property type="entry name" value="BCAA_Transport_ATP-bd_LivF"/>
</dbReference>
<keyword evidence="9" id="KW-1185">Reference proteome</keyword>
<reference evidence="8 10" key="2">
    <citation type="submission" date="2018-08" db="EMBL/GenBank/DDBJ databases">
        <title>Genetic Globetrotter - A new plasmid hitch-hiking vast phylogenetic and geographic distances.</title>
        <authorList>
            <person name="Vollmers J."/>
            <person name="Petersen J."/>
        </authorList>
    </citation>
    <scope>NUCLEOTIDE SEQUENCE [LARGE SCALE GENOMIC DNA]</scope>
    <source>
        <strain evidence="8 10">DSM 26383</strain>
    </source>
</reference>
<dbReference type="KEGG" id="rid:RIdsm_01473"/>
<dbReference type="Pfam" id="PF00005">
    <property type="entry name" value="ABC_tran"/>
    <property type="match status" value="1"/>
</dbReference>
<dbReference type="GO" id="GO:0005524">
    <property type="term" value="F:ATP binding"/>
    <property type="evidence" value="ECO:0007669"/>
    <property type="project" value="UniProtKB-KW"/>
</dbReference>
<dbReference type="Gene3D" id="3.40.50.300">
    <property type="entry name" value="P-loop containing nucleotide triphosphate hydrolases"/>
    <property type="match status" value="1"/>
</dbReference>
<keyword evidence="5" id="KW-0029">Amino-acid transport</keyword>
<dbReference type="InterPro" id="IPR003439">
    <property type="entry name" value="ABC_transporter-like_ATP-bd"/>
</dbReference>
<protein>
    <submittedName>
        <fullName evidence="7">Branched-chain amino acid ABC transporter ATP-binding protein</fullName>
    </submittedName>
    <submittedName>
        <fullName evidence="8">LIV-I protein F</fullName>
    </submittedName>
</protein>
<dbReference type="GO" id="GO:0015807">
    <property type="term" value="P:L-amino acid transport"/>
    <property type="evidence" value="ECO:0007669"/>
    <property type="project" value="TreeGrafter"/>
</dbReference>
<dbReference type="RefSeq" id="WP_057814948.1">
    <property type="nucleotide sequence ID" value="NZ_CP031598.1"/>
</dbReference>
<evidence type="ECO:0000313" key="9">
    <source>
        <dbReference type="Proteomes" id="UP000051401"/>
    </source>
</evidence>
<dbReference type="PROSITE" id="PS50893">
    <property type="entry name" value="ABC_TRANSPORTER_2"/>
    <property type="match status" value="1"/>
</dbReference>
<dbReference type="EMBL" id="LAXI01000003">
    <property type="protein sequence ID" value="KRS18646.1"/>
    <property type="molecule type" value="Genomic_DNA"/>
</dbReference>
<evidence type="ECO:0000259" key="6">
    <source>
        <dbReference type="PROSITE" id="PS50893"/>
    </source>
</evidence>
<reference evidence="7 9" key="1">
    <citation type="submission" date="2015-04" db="EMBL/GenBank/DDBJ databases">
        <title>The draft genome sequence of Roseovarius indicus B108T.</title>
        <authorList>
            <person name="Li G."/>
            <person name="Lai Q."/>
            <person name="Shao Z."/>
            <person name="Yan P."/>
        </authorList>
    </citation>
    <scope>NUCLEOTIDE SEQUENCE [LARGE SCALE GENOMIC DNA]</scope>
    <source>
        <strain evidence="7 9">B108</strain>
    </source>
</reference>
<dbReference type="PANTHER" id="PTHR43820">
    <property type="entry name" value="HIGH-AFFINITY BRANCHED-CHAIN AMINO ACID TRANSPORT ATP-BINDING PROTEIN LIVF"/>
    <property type="match status" value="1"/>
</dbReference>
<evidence type="ECO:0000313" key="8">
    <source>
        <dbReference type="EMBL" id="QEW25686.1"/>
    </source>
</evidence>